<dbReference type="InterPro" id="IPR023614">
    <property type="entry name" value="Porin_dom_sf"/>
</dbReference>
<protein>
    <recommendedName>
        <fullName evidence="4">Porin</fullName>
    </recommendedName>
</protein>
<dbReference type="SUPFAM" id="SSF56935">
    <property type="entry name" value="Porins"/>
    <property type="match status" value="1"/>
</dbReference>
<keyword evidence="3" id="KW-1185">Reference proteome</keyword>
<dbReference type="EMBL" id="SULI01000041">
    <property type="protein sequence ID" value="TKZ15485.1"/>
    <property type="molecule type" value="Genomic_DNA"/>
</dbReference>
<evidence type="ECO:0000313" key="3">
    <source>
        <dbReference type="Proteomes" id="UP000306575"/>
    </source>
</evidence>
<sequence length="357" mass="38308">MYSHLFRTACSLLAVVAASSASADTNSLEAAQKSPFVMDITENTRLTFYGYVKGTFISDSDYDLGDTTFGLKNIGTIGGPAAGSSKRAHLRESRLGFFLQSGDVRARIEGDFFGADGLRTRHAYVAWKGVMVGQNWTNFMSVETLGNTIDFQGPAGLPFARLPQLRYTFKPNENWRVSASIEEDVGNADDQHYTFAARYGFDKGMMRVAGLYRDTTLAGTAVKGWGLSLSGTYDAWDGGKLSGIYTTGEGISDILVFGLSGAAVTTGGNEVGVNGLSLGISQQIGDKTTLVATTGYTDLETAAATDTKSLTTLHLSAFHQVASNVQLGVEYYTGTRKQGNGVKFDADRILFSAKFTF</sequence>
<reference evidence="2 3" key="1">
    <citation type="submission" date="2019-04" db="EMBL/GenBank/DDBJ databases">
        <title>Genome sequence of Pelagicola litoralis CL-ES2.</title>
        <authorList>
            <person name="Cao J."/>
        </authorList>
    </citation>
    <scope>NUCLEOTIDE SEQUENCE [LARGE SCALE GENOMIC DNA]</scope>
    <source>
        <strain evidence="2 3">CL-ES2</strain>
    </source>
</reference>
<accession>A0A4U7MRA8</accession>
<dbReference type="Gene3D" id="2.40.160.10">
    <property type="entry name" value="Porin"/>
    <property type="match status" value="1"/>
</dbReference>
<comment type="caution">
    <text evidence="2">The sequence shown here is derived from an EMBL/GenBank/DDBJ whole genome shotgun (WGS) entry which is preliminary data.</text>
</comment>
<organism evidence="2 3">
    <name type="scientific">Shimia litoralis</name>
    <dbReference type="NCBI Taxonomy" id="420403"/>
    <lineage>
        <taxon>Bacteria</taxon>
        <taxon>Pseudomonadati</taxon>
        <taxon>Pseudomonadota</taxon>
        <taxon>Alphaproteobacteria</taxon>
        <taxon>Rhodobacterales</taxon>
        <taxon>Roseobacteraceae</taxon>
    </lineage>
</organism>
<feature type="signal peptide" evidence="1">
    <location>
        <begin position="1"/>
        <end position="23"/>
    </location>
</feature>
<keyword evidence="1" id="KW-0732">Signal</keyword>
<gene>
    <name evidence="2" type="ORF">FAP39_16995</name>
</gene>
<dbReference type="RefSeq" id="WP_138017568.1">
    <property type="nucleotide sequence ID" value="NZ_SULI01000041.1"/>
</dbReference>
<dbReference type="AlphaFoldDB" id="A0A4U7MRA8"/>
<proteinExistence type="predicted"/>
<dbReference type="Proteomes" id="UP000306575">
    <property type="component" value="Unassembled WGS sequence"/>
</dbReference>
<evidence type="ECO:0000313" key="2">
    <source>
        <dbReference type="EMBL" id="TKZ15485.1"/>
    </source>
</evidence>
<feature type="chain" id="PRO_5020805810" description="Porin" evidence="1">
    <location>
        <begin position="24"/>
        <end position="357"/>
    </location>
</feature>
<evidence type="ECO:0008006" key="4">
    <source>
        <dbReference type="Google" id="ProtNLM"/>
    </source>
</evidence>
<evidence type="ECO:0000256" key="1">
    <source>
        <dbReference type="SAM" id="SignalP"/>
    </source>
</evidence>
<dbReference type="OrthoDB" id="9763822at2"/>
<name>A0A4U7MRA8_9RHOB</name>